<evidence type="ECO:0000256" key="2">
    <source>
        <dbReference type="ARBA" id="ARBA00009259"/>
    </source>
</evidence>
<comment type="caution">
    <text evidence="11">The sequence shown here is derived from an EMBL/GenBank/DDBJ whole genome shotgun (WGS) entry which is preliminary data.</text>
</comment>
<feature type="compositionally biased region" description="Polar residues" evidence="10">
    <location>
        <begin position="337"/>
        <end position="352"/>
    </location>
</feature>
<dbReference type="GO" id="GO:0003712">
    <property type="term" value="F:transcription coregulator activity"/>
    <property type="evidence" value="ECO:0007669"/>
    <property type="project" value="InterPro"/>
</dbReference>
<evidence type="ECO:0000313" key="11">
    <source>
        <dbReference type="EMBL" id="KAG9240465.1"/>
    </source>
</evidence>
<evidence type="ECO:0000256" key="7">
    <source>
        <dbReference type="ARBA" id="ARBA00023242"/>
    </source>
</evidence>
<evidence type="ECO:0000256" key="1">
    <source>
        <dbReference type="ARBA" id="ARBA00004123"/>
    </source>
</evidence>
<evidence type="ECO:0000256" key="6">
    <source>
        <dbReference type="ARBA" id="ARBA00023163"/>
    </source>
</evidence>
<proteinExistence type="inferred from homology"/>
<keyword evidence="4 9" id="KW-0805">Transcription regulation</keyword>
<feature type="compositionally biased region" description="Basic and acidic residues" evidence="10">
    <location>
        <begin position="57"/>
        <end position="83"/>
    </location>
</feature>
<dbReference type="AlphaFoldDB" id="A0A9P8CBD8"/>
<evidence type="ECO:0000256" key="3">
    <source>
        <dbReference type="ARBA" id="ARBA00019615"/>
    </source>
</evidence>
<feature type="region of interest" description="Disordered" evidence="10">
    <location>
        <begin position="1"/>
        <end position="87"/>
    </location>
</feature>
<evidence type="ECO:0000256" key="5">
    <source>
        <dbReference type="ARBA" id="ARBA00023159"/>
    </source>
</evidence>
<keyword evidence="7 9" id="KW-0539">Nucleus</keyword>
<evidence type="ECO:0000256" key="8">
    <source>
        <dbReference type="ARBA" id="ARBA00032018"/>
    </source>
</evidence>
<reference evidence="11" key="1">
    <citation type="journal article" date="2021" name="IMA Fungus">
        <title>Genomic characterization of three marine fungi, including Emericellopsis atlantica sp. nov. with signatures of a generalist lifestyle and marine biomass degradation.</title>
        <authorList>
            <person name="Hagestad O.C."/>
            <person name="Hou L."/>
            <person name="Andersen J.H."/>
            <person name="Hansen E.H."/>
            <person name="Altermark B."/>
            <person name="Li C."/>
            <person name="Kuhnert E."/>
            <person name="Cox R.J."/>
            <person name="Crous P.W."/>
            <person name="Spatafora J.W."/>
            <person name="Lail K."/>
            <person name="Amirebrahimi M."/>
            <person name="Lipzen A."/>
            <person name="Pangilinan J."/>
            <person name="Andreopoulos W."/>
            <person name="Hayes R.D."/>
            <person name="Ng V."/>
            <person name="Grigoriev I.V."/>
            <person name="Jackson S.A."/>
            <person name="Sutton T.D.S."/>
            <person name="Dobson A.D.W."/>
            <person name="Rama T."/>
        </authorList>
    </citation>
    <scope>NUCLEOTIDE SEQUENCE</scope>
    <source>
        <strain evidence="11">TRa3180A</strain>
    </source>
</reference>
<gene>
    <name evidence="9" type="primary">MED19</name>
    <name evidence="11" type="ORF">BJ878DRAFT_525992</name>
</gene>
<evidence type="ECO:0000256" key="9">
    <source>
        <dbReference type="RuleBase" id="RU364151"/>
    </source>
</evidence>
<dbReference type="OrthoDB" id="2160599at2759"/>
<accession>A0A9P8CBD8</accession>
<name>A0A9P8CBD8_9HELO</name>
<dbReference type="GO" id="GO:0016592">
    <property type="term" value="C:mediator complex"/>
    <property type="evidence" value="ECO:0007669"/>
    <property type="project" value="InterPro"/>
</dbReference>
<comment type="function">
    <text evidence="9">Component of the Mediator complex, a coactivator involved in the regulated transcription of nearly all RNA polymerase II-dependent genes. Mediator functions as a bridge to convey information from gene-specific regulatory proteins to the basal RNA polymerase II transcription machinery. Mediator is recruited to promoters by direct interactions with regulatory proteins and serves as a scaffold for the assembly of a functional preinitiation complex with RNA polymerase II and the general transcription factors.</text>
</comment>
<protein>
    <recommendedName>
        <fullName evidence="3 9">Mediator of RNA polymerase II transcription subunit 19</fullName>
    </recommendedName>
    <alternativeName>
        <fullName evidence="8 9">Mediator complex subunit 19</fullName>
    </alternativeName>
</protein>
<comment type="subcellular location">
    <subcellularLocation>
        <location evidence="1 9">Nucleus</location>
    </subcellularLocation>
</comment>
<keyword evidence="6 9" id="KW-0804">Transcription</keyword>
<keyword evidence="12" id="KW-1185">Reference proteome</keyword>
<evidence type="ECO:0000256" key="4">
    <source>
        <dbReference type="ARBA" id="ARBA00023015"/>
    </source>
</evidence>
<sequence>MPSNHPPSPQSPDQPSFDSHDIHHKLPTSPGVGGSLPTPAHSINGSMSTLDVIAEAAHSEEISNKRKRDLEDTGDRDQKKVHIESSGVSINDLHRNVGPKYRLCKTPYNESPVPYQDDLFALYGLEDLAALVAREHPDGTKNTMRKTYKGHIKKLQICGAFDTVAKEEGAPDTLWQMVAPGFTDESRDAAENRWQAQYGTTAKLMLDKAPVASDQIMQKAVTMAKGNVPRNLFNPKALSMENQKKVAAPAVVVQAKHNGGARAQVHAGGNHQVGGAQRMGKLDAARPQRNNAKRQYTESVYEGYGEGYVDDEMQDPGYSTGDGEDAMGGRKRAKKSFGNSLSPFGSRQTSYGPGSIGV</sequence>
<keyword evidence="5 9" id="KW-0010">Activator</keyword>
<dbReference type="Proteomes" id="UP000887226">
    <property type="component" value="Unassembled WGS sequence"/>
</dbReference>
<dbReference type="EMBL" id="MU254439">
    <property type="protein sequence ID" value="KAG9240465.1"/>
    <property type="molecule type" value="Genomic_DNA"/>
</dbReference>
<evidence type="ECO:0000256" key="10">
    <source>
        <dbReference type="SAM" id="MobiDB-lite"/>
    </source>
</evidence>
<evidence type="ECO:0000313" key="12">
    <source>
        <dbReference type="Proteomes" id="UP000887226"/>
    </source>
</evidence>
<feature type="compositionally biased region" description="Pro residues" evidence="10">
    <location>
        <begin position="1"/>
        <end position="12"/>
    </location>
</feature>
<dbReference type="GO" id="GO:0006357">
    <property type="term" value="P:regulation of transcription by RNA polymerase II"/>
    <property type="evidence" value="ECO:0007669"/>
    <property type="project" value="InterPro"/>
</dbReference>
<feature type="region of interest" description="Disordered" evidence="10">
    <location>
        <begin position="307"/>
        <end position="358"/>
    </location>
</feature>
<comment type="similarity">
    <text evidence="2 9">Belongs to the Mediator complex subunit 19 family.</text>
</comment>
<dbReference type="Pfam" id="PF08633">
    <property type="entry name" value="Rox3"/>
    <property type="match status" value="1"/>
</dbReference>
<organism evidence="11 12">
    <name type="scientific">Calycina marina</name>
    <dbReference type="NCBI Taxonomy" id="1763456"/>
    <lineage>
        <taxon>Eukaryota</taxon>
        <taxon>Fungi</taxon>
        <taxon>Dikarya</taxon>
        <taxon>Ascomycota</taxon>
        <taxon>Pezizomycotina</taxon>
        <taxon>Leotiomycetes</taxon>
        <taxon>Helotiales</taxon>
        <taxon>Pezizellaceae</taxon>
        <taxon>Calycina</taxon>
    </lineage>
</organism>
<comment type="subunit">
    <text evidence="9">Component of the Mediator complex.</text>
</comment>
<dbReference type="InterPro" id="IPR013942">
    <property type="entry name" value="Mediator_Med19_fun"/>
</dbReference>